<dbReference type="PROSITE" id="PS51762">
    <property type="entry name" value="GH16_2"/>
    <property type="match status" value="1"/>
</dbReference>
<evidence type="ECO:0000256" key="2">
    <source>
        <dbReference type="SAM" id="MobiDB-lite"/>
    </source>
</evidence>
<evidence type="ECO:0000313" key="6">
    <source>
        <dbReference type="Proteomes" id="UP000234789"/>
    </source>
</evidence>
<keyword evidence="3" id="KW-0732">Signal</keyword>
<feature type="compositionally biased region" description="Pro residues" evidence="2">
    <location>
        <begin position="356"/>
        <end position="380"/>
    </location>
</feature>
<evidence type="ECO:0000313" key="5">
    <source>
        <dbReference type="EMBL" id="PLT44230.1"/>
    </source>
</evidence>
<feature type="region of interest" description="Disordered" evidence="2">
    <location>
        <begin position="346"/>
        <end position="385"/>
    </location>
</feature>
<dbReference type="GO" id="GO:0008843">
    <property type="term" value="F:endochitinase activity"/>
    <property type="evidence" value="ECO:0007669"/>
    <property type="project" value="UniProtKB-EC"/>
</dbReference>
<dbReference type="Gene3D" id="2.60.120.200">
    <property type="match status" value="1"/>
</dbReference>
<dbReference type="EC" id="3.2.1.14" evidence="5"/>
<name>A0A2N5N1L8_9BACL</name>
<keyword evidence="6" id="KW-1185">Reference proteome</keyword>
<dbReference type="Gene3D" id="2.60.120.260">
    <property type="entry name" value="Galactose-binding domain-like"/>
    <property type="match status" value="2"/>
</dbReference>
<keyword evidence="5" id="KW-0378">Hydrolase</keyword>
<evidence type="ECO:0000256" key="3">
    <source>
        <dbReference type="SAM" id="SignalP"/>
    </source>
</evidence>
<dbReference type="PRINTS" id="PR01217">
    <property type="entry name" value="PRICHEXTENSN"/>
</dbReference>
<organism evidence="5 6">
    <name type="scientific">Paenibacillus pasadenensis</name>
    <dbReference type="NCBI Taxonomy" id="217090"/>
    <lineage>
        <taxon>Bacteria</taxon>
        <taxon>Bacillati</taxon>
        <taxon>Bacillota</taxon>
        <taxon>Bacilli</taxon>
        <taxon>Bacillales</taxon>
        <taxon>Paenibacillaceae</taxon>
        <taxon>Paenibacillus</taxon>
    </lineage>
</organism>
<dbReference type="PANTHER" id="PTHR10963:SF55">
    <property type="entry name" value="GLYCOSIDE HYDROLASE FAMILY 16 PROTEIN"/>
    <property type="match status" value="1"/>
</dbReference>
<accession>A0A2N5N1L8</accession>
<dbReference type="Pfam" id="PF00754">
    <property type="entry name" value="F5_F8_type_C"/>
    <property type="match status" value="2"/>
</dbReference>
<dbReference type="InterPro" id="IPR013320">
    <property type="entry name" value="ConA-like_dom_sf"/>
</dbReference>
<feature type="domain" description="GH16" evidence="4">
    <location>
        <begin position="437"/>
        <end position="762"/>
    </location>
</feature>
<proteinExistence type="inferred from homology"/>
<protein>
    <submittedName>
        <fullName evidence="5">Chitinase</fullName>
        <ecNumber evidence="5">3.2.1.14</ecNumber>
    </submittedName>
</protein>
<dbReference type="GO" id="GO:0005975">
    <property type="term" value="P:carbohydrate metabolic process"/>
    <property type="evidence" value="ECO:0007669"/>
    <property type="project" value="InterPro"/>
</dbReference>
<feature type="signal peptide" evidence="3">
    <location>
        <begin position="1"/>
        <end position="29"/>
    </location>
</feature>
<gene>
    <name evidence="5" type="ORF">B8V81_2661</name>
</gene>
<dbReference type="Pfam" id="PF00722">
    <property type="entry name" value="Glyco_hydro_16"/>
    <property type="match status" value="1"/>
</dbReference>
<dbReference type="PANTHER" id="PTHR10963">
    <property type="entry name" value="GLYCOSYL HYDROLASE-RELATED"/>
    <property type="match status" value="1"/>
</dbReference>
<dbReference type="CDD" id="cd08023">
    <property type="entry name" value="GH16_laminarinase_like"/>
    <property type="match status" value="1"/>
</dbReference>
<dbReference type="InterPro" id="IPR008979">
    <property type="entry name" value="Galactose-bd-like_sf"/>
</dbReference>
<dbReference type="InterPro" id="IPR000421">
    <property type="entry name" value="FA58C"/>
</dbReference>
<reference evidence="5 6" key="1">
    <citation type="submission" date="2017-05" db="EMBL/GenBank/DDBJ databases">
        <title>Functional genome analysis of Paenibacillus pasadenensis strain R16: insights on endophytic life style and antifungal activity.</title>
        <authorList>
            <person name="Passera A."/>
            <person name="Marcolungo L."/>
            <person name="Casati P."/>
            <person name="Brasca M."/>
            <person name="Quaglino F."/>
            <person name="Delledonne M."/>
        </authorList>
    </citation>
    <scope>NUCLEOTIDE SEQUENCE [LARGE SCALE GENOMIC DNA]</scope>
    <source>
        <strain evidence="5 6">R16</strain>
    </source>
</reference>
<dbReference type="SUPFAM" id="SSF49785">
    <property type="entry name" value="Galactose-binding domain-like"/>
    <property type="match status" value="2"/>
</dbReference>
<keyword evidence="5" id="KW-0326">Glycosidase</keyword>
<dbReference type="Proteomes" id="UP000234789">
    <property type="component" value="Unassembled WGS sequence"/>
</dbReference>
<dbReference type="AlphaFoldDB" id="A0A2N5N1L8"/>
<sequence>MMKSKKRKVWSYGLLVALLAGAGAPPAPASATDSGAAVSASYTFSMDSVAQVKDGIVSYTDSPRNRWSAYESPNASDWVQTDFGSAQSRSKVDLHLYGDGSGIKAPASYDVQYWTGSAWASAPGQAKSPAQPAANQLNTATFTAVSASKFRVVFTHASGAKSAASEIAYGLSSTPTATPTVTPTPTATPTVTPTPTATPTASPTATPAPIAGGTASASYTYGMDAVSQVKDGIISYADNPRNRWTAYGSPNASDWVETAFGGAATVSQAKLYLYSDGAGVQAPASYDVQYWSGTAWASVPGQTKSPAQPAGGQLNTVSFSAVVSSKFRVVFTHASGAKSGATEIVYAGTGGGSTPTPTPTPTVTPTPTPTATPTPTPTATPTPGAYPNYQVSVVSPSYGASINGTVTIKFYAPGMQNVWARSWHQPDTANPGANGYDSWFARTTPDASGYGEIVFPANSFPHGPVTVILSAWDSPEGNPNFTRSDNCYVQLYNEGGVVWKQGLPSAPPQASGMSVLFADDFTGPLSASRTGAGATYAAAKPDSPGGSEFGEAIFADPNGPHNPFSILGSQYLRIRSTKTPAGYVDPMGWNRTHFGGLLSSVRTDGTGIAAQYGYFEARILMPAGKGAWPAFWLMSQNSISQNVPSTAEIDTIEAYGHNPAGSCRSQHWWSGSPEIHETVCTSNSFAFGDNASVWHVYGTKITPTDTIYYIDNVEVWRHATFEQAKTPMYFMLNLALGGGWPVELDRYGNQIDMFVDYVRVFQ</sequence>
<dbReference type="EMBL" id="NFEZ01000004">
    <property type="protein sequence ID" value="PLT44230.1"/>
    <property type="molecule type" value="Genomic_DNA"/>
</dbReference>
<evidence type="ECO:0000259" key="4">
    <source>
        <dbReference type="PROSITE" id="PS51762"/>
    </source>
</evidence>
<comment type="similarity">
    <text evidence="1">Belongs to the glycosyl hydrolase 16 family.</text>
</comment>
<comment type="caution">
    <text evidence="5">The sequence shown here is derived from an EMBL/GenBank/DDBJ whole genome shotgun (WGS) entry which is preliminary data.</text>
</comment>
<feature type="chain" id="PRO_5039517006" evidence="3">
    <location>
        <begin position="30"/>
        <end position="762"/>
    </location>
</feature>
<feature type="region of interest" description="Disordered" evidence="2">
    <location>
        <begin position="173"/>
        <end position="209"/>
    </location>
</feature>
<dbReference type="InterPro" id="IPR000757">
    <property type="entry name" value="Beta-glucanase-like"/>
</dbReference>
<dbReference type="SUPFAM" id="SSF49899">
    <property type="entry name" value="Concanavalin A-like lectins/glucanases"/>
    <property type="match status" value="1"/>
</dbReference>
<dbReference type="InterPro" id="IPR050546">
    <property type="entry name" value="Glycosyl_Hydrlase_16"/>
</dbReference>
<evidence type="ECO:0000256" key="1">
    <source>
        <dbReference type="ARBA" id="ARBA00006865"/>
    </source>
</evidence>